<dbReference type="Proteomes" id="UP000199564">
    <property type="component" value="Unassembled WGS sequence"/>
</dbReference>
<proteinExistence type="predicted"/>
<feature type="transmembrane region" description="Helical" evidence="1">
    <location>
        <begin position="111"/>
        <end position="128"/>
    </location>
</feature>
<accession>A0A1I5AEQ9</accession>
<evidence type="ECO:0000313" key="3">
    <source>
        <dbReference type="EMBL" id="SFN60944.1"/>
    </source>
</evidence>
<evidence type="ECO:0000256" key="1">
    <source>
        <dbReference type="SAM" id="Phobius"/>
    </source>
</evidence>
<reference evidence="4" key="1">
    <citation type="submission" date="2016-10" db="EMBL/GenBank/DDBJ databases">
        <authorList>
            <person name="Varghese N."/>
            <person name="Submissions S."/>
        </authorList>
    </citation>
    <scope>NUCLEOTIDE SEQUENCE [LARGE SCALE GENOMIC DNA]</scope>
    <source>
        <strain evidence="4">DSM 15282</strain>
    </source>
</reference>
<keyword evidence="4" id="KW-1185">Reference proteome</keyword>
<keyword evidence="1" id="KW-0472">Membrane</keyword>
<organism evidence="3 4">
    <name type="scientific">Algoriphagus ornithinivorans</name>
    <dbReference type="NCBI Taxonomy" id="226506"/>
    <lineage>
        <taxon>Bacteria</taxon>
        <taxon>Pseudomonadati</taxon>
        <taxon>Bacteroidota</taxon>
        <taxon>Cytophagia</taxon>
        <taxon>Cytophagales</taxon>
        <taxon>Cyclobacteriaceae</taxon>
        <taxon>Algoriphagus</taxon>
    </lineage>
</organism>
<feature type="transmembrane region" description="Helical" evidence="1">
    <location>
        <begin position="20"/>
        <end position="45"/>
    </location>
</feature>
<name>A0A1I5AEQ9_9BACT</name>
<dbReference type="InterPro" id="IPR000326">
    <property type="entry name" value="PAP2/HPO"/>
</dbReference>
<dbReference type="STRING" id="226506.SAMN04488519_101128"/>
<feature type="transmembrane region" description="Helical" evidence="1">
    <location>
        <begin position="134"/>
        <end position="154"/>
    </location>
</feature>
<dbReference type="EMBL" id="FOVW01000001">
    <property type="protein sequence ID" value="SFN60944.1"/>
    <property type="molecule type" value="Genomic_DNA"/>
</dbReference>
<gene>
    <name evidence="3" type="ORF">SAMN04488519_101128</name>
</gene>
<protein>
    <recommendedName>
        <fullName evidence="2">Phosphatidic acid phosphatase type 2/haloperoxidase domain-containing protein</fullName>
    </recommendedName>
</protein>
<keyword evidence="1" id="KW-0812">Transmembrane</keyword>
<evidence type="ECO:0000313" key="4">
    <source>
        <dbReference type="Proteomes" id="UP000199564"/>
    </source>
</evidence>
<dbReference type="AlphaFoldDB" id="A0A1I5AEQ9"/>
<feature type="transmembrane region" description="Helical" evidence="1">
    <location>
        <begin position="83"/>
        <end position="104"/>
    </location>
</feature>
<keyword evidence="1" id="KW-1133">Transmembrane helix</keyword>
<sequence length="182" mass="20589">MILFVVPEASSVPFEFKVRIFYLIMLSTLAIPMITILGLRLSGTVKSLHMIDIKDRLIPFCVTSVYFLMTVYFMFEMSELDPILWQSLAVITAVVVILTIVTFFWKMSAHMTGVGGLLALVVVLGMNFPNFTILYPLLAALLLAGVVGTSRLFLNAHNPMEVYIGFFYGFFTCFWGFLWVWG</sequence>
<feature type="transmembrane region" description="Helical" evidence="1">
    <location>
        <begin position="161"/>
        <end position="181"/>
    </location>
</feature>
<feature type="transmembrane region" description="Helical" evidence="1">
    <location>
        <begin position="57"/>
        <end position="77"/>
    </location>
</feature>
<dbReference type="Pfam" id="PF01569">
    <property type="entry name" value="PAP2"/>
    <property type="match status" value="1"/>
</dbReference>
<evidence type="ECO:0000259" key="2">
    <source>
        <dbReference type="Pfam" id="PF01569"/>
    </source>
</evidence>
<feature type="domain" description="Phosphatidic acid phosphatase type 2/haloperoxidase" evidence="2">
    <location>
        <begin position="112"/>
        <end position="181"/>
    </location>
</feature>